<dbReference type="Pfam" id="PF02589">
    <property type="entry name" value="LUD_dom"/>
    <property type="match status" value="1"/>
</dbReference>
<comment type="caution">
    <text evidence="3">The sequence shown here is derived from an EMBL/GenBank/DDBJ whole genome shotgun (WGS) entry which is preliminary data.</text>
</comment>
<name>A0A562Q229_9FLAO</name>
<dbReference type="AlphaFoldDB" id="A0A562Q229"/>
<dbReference type="Gene3D" id="3.40.50.10420">
    <property type="entry name" value="NagB/RpiA/CoA transferase-like"/>
    <property type="match status" value="1"/>
</dbReference>
<dbReference type="Proteomes" id="UP000254518">
    <property type="component" value="Unassembled WGS sequence"/>
</dbReference>
<evidence type="ECO:0000259" key="1">
    <source>
        <dbReference type="Pfam" id="PF02589"/>
    </source>
</evidence>
<protein>
    <submittedName>
        <fullName evidence="3">YkgG family uncharacterized protein</fullName>
    </submittedName>
</protein>
<proteinExistence type="predicted"/>
<dbReference type="EMBL" id="VLKX01000002">
    <property type="protein sequence ID" value="TWI50698.1"/>
    <property type="molecule type" value="Genomic_DNA"/>
</dbReference>
<evidence type="ECO:0000313" key="3">
    <source>
        <dbReference type="EMBL" id="TWI50698.1"/>
    </source>
</evidence>
<dbReference type="EMBL" id="QQBA01000002">
    <property type="protein sequence ID" value="RDI57500.1"/>
    <property type="molecule type" value="Genomic_DNA"/>
</dbReference>
<evidence type="ECO:0000313" key="2">
    <source>
        <dbReference type="EMBL" id="RDI57500.1"/>
    </source>
</evidence>
<reference evidence="3 5" key="1">
    <citation type="journal article" date="2015" name="Stand. Genomic Sci.">
        <title>Genomic Encyclopedia of Bacterial and Archaeal Type Strains, Phase III: the genomes of soil and plant-associated and newly described type strains.</title>
        <authorList>
            <person name="Whitman W.B."/>
            <person name="Woyke T."/>
            <person name="Klenk H.P."/>
            <person name="Zhou Y."/>
            <person name="Lilburn T.G."/>
            <person name="Beck B.J."/>
            <person name="De Vos P."/>
            <person name="Vandamme P."/>
            <person name="Eisen J.A."/>
            <person name="Garrity G."/>
            <person name="Hugenholtz P."/>
            <person name="Kyrpides N.C."/>
        </authorList>
    </citation>
    <scope>NUCLEOTIDE SEQUENCE [LARGE SCALE GENOMIC DNA]</scope>
    <source>
        <strain evidence="3 5">CGMCC 1.5380</strain>
    </source>
</reference>
<reference evidence="2 4" key="2">
    <citation type="submission" date="2018-07" db="EMBL/GenBank/DDBJ databases">
        <title>Genomic Encyclopedia of Type Strains, Phase IV (KMG-IV): sequencing the most valuable type-strain genomes for metagenomic binning, comparative biology and taxonomic classification.</title>
        <authorList>
            <person name="Goeker M."/>
        </authorList>
    </citation>
    <scope>NUCLEOTIDE SEQUENCE [LARGE SCALE GENOMIC DNA]</scope>
    <source>
        <strain evidence="2 4">DSM 19728</strain>
    </source>
</reference>
<feature type="domain" description="LUD" evidence="1">
    <location>
        <begin position="50"/>
        <end position="190"/>
    </location>
</feature>
<evidence type="ECO:0000313" key="5">
    <source>
        <dbReference type="Proteomes" id="UP000321392"/>
    </source>
</evidence>
<dbReference type="SUPFAM" id="SSF100950">
    <property type="entry name" value="NagB/RpiA/CoA transferase-like"/>
    <property type="match status" value="1"/>
</dbReference>
<organism evidence="3 5">
    <name type="scientific">Flavobacterium glaciei</name>
    <dbReference type="NCBI Taxonomy" id="386300"/>
    <lineage>
        <taxon>Bacteria</taxon>
        <taxon>Pseudomonadati</taxon>
        <taxon>Bacteroidota</taxon>
        <taxon>Flavobacteriia</taxon>
        <taxon>Flavobacteriales</taxon>
        <taxon>Flavobacteriaceae</taxon>
        <taxon>Flavobacterium</taxon>
    </lineage>
</organism>
<evidence type="ECO:0000313" key="4">
    <source>
        <dbReference type="Proteomes" id="UP000254518"/>
    </source>
</evidence>
<dbReference type="InterPro" id="IPR024185">
    <property type="entry name" value="FTHF_cligase-like_sf"/>
</dbReference>
<accession>A0A562Q229</accession>
<gene>
    <name evidence="2" type="ORF">DFR66_102115</name>
    <name evidence="3" type="ORF">IQ02_00601</name>
</gene>
<dbReference type="InterPro" id="IPR003741">
    <property type="entry name" value="LUD_dom"/>
</dbReference>
<dbReference type="InterPro" id="IPR037171">
    <property type="entry name" value="NagB/RpiA_transferase-like"/>
</dbReference>
<dbReference type="Proteomes" id="UP000321392">
    <property type="component" value="Unassembled WGS sequence"/>
</dbReference>
<reference evidence="3" key="3">
    <citation type="submission" date="2019-07" db="EMBL/GenBank/DDBJ databases">
        <authorList>
            <person name="Whitman W."/>
            <person name="Huntemann M."/>
            <person name="Clum A."/>
            <person name="Pillay M."/>
            <person name="Palaniappan K."/>
            <person name="Varghese N."/>
            <person name="Mikhailova N."/>
            <person name="Stamatis D."/>
            <person name="Reddy T."/>
            <person name="Daum C."/>
            <person name="Shapiro N."/>
            <person name="Ivanova N."/>
            <person name="Kyrpides N."/>
            <person name="Woyke T."/>
        </authorList>
    </citation>
    <scope>NUCLEOTIDE SEQUENCE</scope>
    <source>
        <strain evidence="3">CGMCC 1.5380</strain>
    </source>
</reference>
<sequence length="214" mass="24822">MDVFKYQIIVFYKNMSLFRKIFGSSNPASEENQESEFNKSLTDNATSIDEKFIYNFKRNGGKFLYCENADEVKEQFENILEENDWFESEVLCYEPNLFGMLDDNKLMYTKPLTPKFLLASCENLIAEEGSILFSSKQIKQNKPNELPTNIIIIANTSQILATKSDGLSAIKKKYERDYPTNITTIKYFEKAKEEDFTQYGSSAKNLYLLLLEDL</sequence>
<keyword evidence="4" id="KW-1185">Reference proteome</keyword>